<evidence type="ECO:0000313" key="1">
    <source>
        <dbReference type="EMBL" id="EEG49093.1"/>
    </source>
</evidence>
<comment type="caution">
    <text evidence="1">The sequence shown here is derived from an EMBL/GenBank/DDBJ whole genome shotgun (WGS) entry which is preliminary data.</text>
</comment>
<dbReference type="PATRIC" id="fig|476272.21.peg.1941"/>
<reference evidence="1 2" key="1">
    <citation type="submission" date="2009-01" db="EMBL/GenBank/DDBJ databases">
        <authorList>
            <person name="Fulton L."/>
            <person name="Clifton S."/>
            <person name="Fulton B."/>
            <person name="Xu J."/>
            <person name="Minx P."/>
            <person name="Pepin K.H."/>
            <person name="Johnson M."/>
            <person name="Bhonagiri V."/>
            <person name="Nash W.E."/>
            <person name="Mardis E.R."/>
            <person name="Wilson R.K."/>
        </authorList>
    </citation>
    <scope>NUCLEOTIDE SEQUENCE [LARGE SCALE GENOMIC DNA]</scope>
    <source>
        <strain evidence="2">DSM 10507 / JCM 14656 / S5a33</strain>
    </source>
</reference>
<gene>
    <name evidence="1" type="ORF">RUMHYD_01898</name>
</gene>
<protein>
    <submittedName>
        <fullName evidence="1">Uncharacterized protein</fullName>
    </submittedName>
</protein>
<evidence type="ECO:0000313" key="2">
    <source>
        <dbReference type="Proteomes" id="UP000003100"/>
    </source>
</evidence>
<proteinExistence type="predicted"/>
<keyword evidence="2" id="KW-1185">Reference proteome</keyword>
<dbReference type="HOGENOM" id="CLU_2582685_0_0_9"/>
<sequence length="80" mass="9818">MMRGPSIYTTIDHRPGFQQSCCLKYATMPFLKQKLYFQFFRDSYFHFLPFSLGARIYKRHRTESNRPQWLQRAYFPIISR</sequence>
<dbReference type="EMBL" id="ACBZ01000101">
    <property type="protein sequence ID" value="EEG49093.1"/>
    <property type="molecule type" value="Genomic_DNA"/>
</dbReference>
<name>C0CM23_BLAHS</name>
<dbReference type="AlphaFoldDB" id="C0CM23"/>
<organism evidence="1 2">
    <name type="scientific">Blautia hydrogenotrophica (strain DSM 10507 / JCM 14656 / S5a33)</name>
    <name type="common">Ruminococcus hydrogenotrophicus</name>
    <dbReference type="NCBI Taxonomy" id="476272"/>
    <lineage>
        <taxon>Bacteria</taxon>
        <taxon>Bacillati</taxon>
        <taxon>Bacillota</taxon>
        <taxon>Clostridia</taxon>
        <taxon>Lachnospirales</taxon>
        <taxon>Lachnospiraceae</taxon>
        <taxon>Blautia</taxon>
    </lineage>
</organism>
<dbReference type="Proteomes" id="UP000003100">
    <property type="component" value="Unassembled WGS sequence"/>
</dbReference>
<reference evidence="1 2" key="2">
    <citation type="submission" date="2009-02" db="EMBL/GenBank/DDBJ databases">
        <title>Draft genome sequence of Blautia hydrogenotrophica DSM 10507 (Ruminococcus hydrogenotrophicus DSM 10507).</title>
        <authorList>
            <person name="Sudarsanam P."/>
            <person name="Ley R."/>
            <person name="Guruge J."/>
            <person name="Turnbaugh P.J."/>
            <person name="Mahowald M."/>
            <person name="Liep D."/>
            <person name="Gordon J."/>
        </authorList>
    </citation>
    <scope>NUCLEOTIDE SEQUENCE [LARGE SCALE GENOMIC DNA]</scope>
    <source>
        <strain evidence="2">DSM 10507 / JCM 14656 / S5a33</strain>
    </source>
</reference>
<accession>C0CM23</accession>